<organism evidence="2 3">
    <name type="scientific">Kitasatospora paranensis</name>
    <dbReference type="NCBI Taxonomy" id="258053"/>
    <lineage>
        <taxon>Bacteria</taxon>
        <taxon>Bacillati</taxon>
        <taxon>Actinomycetota</taxon>
        <taxon>Actinomycetes</taxon>
        <taxon>Kitasatosporales</taxon>
        <taxon>Streptomycetaceae</taxon>
        <taxon>Kitasatospora</taxon>
    </lineage>
</organism>
<comment type="caution">
    <text evidence="2">The sequence shown here is derived from an EMBL/GenBank/DDBJ whole genome shotgun (WGS) entry which is preliminary data.</text>
</comment>
<feature type="compositionally biased region" description="Low complexity" evidence="1">
    <location>
        <begin position="337"/>
        <end position="349"/>
    </location>
</feature>
<dbReference type="EMBL" id="JBHTAJ010000053">
    <property type="protein sequence ID" value="MFC7182800.1"/>
    <property type="molecule type" value="Genomic_DNA"/>
</dbReference>
<evidence type="ECO:0000256" key="1">
    <source>
        <dbReference type="SAM" id="MobiDB-lite"/>
    </source>
</evidence>
<name>A0ABW2G4I4_9ACTN</name>
<dbReference type="Pfam" id="PF14022">
    <property type="entry name" value="DUF4238"/>
    <property type="match status" value="1"/>
</dbReference>
<feature type="region of interest" description="Disordered" evidence="1">
    <location>
        <begin position="322"/>
        <end position="349"/>
    </location>
</feature>
<keyword evidence="3" id="KW-1185">Reference proteome</keyword>
<dbReference type="InterPro" id="IPR025332">
    <property type="entry name" value="DUF4238"/>
</dbReference>
<evidence type="ECO:0000313" key="3">
    <source>
        <dbReference type="Proteomes" id="UP001596435"/>
    </source>
</evidence>
<gene>
    <name evidence="2" type="ORF">ACFQMG_24940</name>
</gene>
<sequence length="349" mass="38751">MNEQPNWRSAAERTQTRIETLRADGRAPVVNQHVVSRVLLKRFAAHAGSAGHQVYSFDLDRPTNRHRTRSIKTCGTVPDFVPFASASLEEVWSRVENLLPAAADAVERGDIFEHEEYVLVLKDFIALHWARSLHYRALHDQIFAALYERQRTKLLTVHADLLRADYLKHSGEHVADPQTLAMWAEDLMRTVRDDELSGYNLRIGIEEMFHKTRAAIRESCLEILIPASGQFLIGDTPALTVRRDGSTLTYCMALGDSNAIVLPLGPHHLLVGRSPHDVLAPIPTTMVNELNGLQIEAARSRVYLHPGSGLERFVLAHLAAGGRAGRTPVPPPRRPAADTPAARPSDPAP</sequence>
<dbReference type="RefSeq" id="WP_345703692.1">
    <property type="nucleotide sequence ID" value="NZ_BAABKV010000001.1"/>
</dbReference>
<proteinExistence type="predicted"/>
<accession>A0ABW2G4I4</accession>
<protein>
    <submittedName>
        <fullName evidence="2">DUF4238 domain-containing protein</fullName>
    </submittedName>
</protein>
<evidence type="ECO:0000313" key="2">
    <source>
        <dbReference type="EMBL" id="MFC7182800.1"/>
    </source>
</evidence>
<dbReference type="Proteomes" id="UP001596435">
    <property type="component" value="Unassembled WGS sequence"/>
</dbReference>
<reference evidence="3" key="1">
    <citation type="journal article" date="2019" name="Int. J. Syst. Evol. Microbiol.">
        <title>The Global Catalogue of Microorganisms (GCM) 10K type strain sequencing project: providing services to taxonomists for standard genome sequencing and annotation.</title>
        <authorList>
            <consortium name="The Broad Institute Genomics Platform"/>
            <consortium name="The Broad Institute Genome Sequencing Center for Infectious Disease"/>
            <person name="Wu L."/>
            <person name="Ma J."/>
        </authorList>
    </citation>
    <scope>NUCLEOTIDE SEQUENCE [LARGE SCALE GENOMIC DNA]</scope>
    <source>
        <strain evidence="3">CGMCC 1.12859</strain>
    </source>
</reference>